<accession>A0AAE0Y7U8</accession>
<evidence type="ECO:0000313" key="2">
    <source>
        <dbReference type="Proteomes" id="UP001283361"/>
    </source>
</evidence>
<sequence>MGDISVVGSHRSHCPGPVPYPNDFVTVHELASIGYYGGVINWRHQGTGSCITVLFVPLLFRTVDAKSKDCVSRRGLLGHSSTRSFSLSDVMATGCGKSRGFKMKTNRLAGRCDMGFYLFARCRKKKKDRKRASSRLDWSVYWGKHRPKCRTTQGNGQILTNLMKIPTTAADKYDTYRTGQLARITSGTSRRTAETRYHKNDVEKKAKRQLLVGDNSLRQRSRVANTLHEVDLTVSFPLSIHRRELWAGIDRKPSKAPVIASPR</sequence>
<protein>
    <submittedName>
        <fullName evidence="1">Uncharacterized protein</fullName>
    </submittedName>
</protein>
<name>A0AAE0Y7U8_9GAST</name>
<dbReference type="EMBL" id="JAWDGP010006752">
    <property type="protein sequence ID" value="KAK3736023.1"/>
    <property type="molecule type" value="Genomic_DNA"/>
</dbReference>
<gene>
    <name evidence="1" type="ORF">RRG08_009091</name>
</gene>
<comment type="caution">
    <text evidence="1">The sequence shown here is derived from an EMBL/GenBank/DDBJ whole genome shotgun (WGS) entry which is preliminary data.</text>
</comment>
<dbReference type="Proteomes" id="UP001283361">
    <property type="component" value="Unassembled WGS sequence"/>
</dbReference>
<organism evidence="1 2">
    <name type="scientific">Elysia crispata</name>
    <name type="common">lettuce slug</name>
    <dbReference type="NCBI Taxonomy" id="231223"/>
    <lineage>
        <taxon>Eukaryota</taxon>
        <taxon>Metazoa</taxon>
        <taxon>Spiralia</taxon>
        <taxon>Lophotrochozoa</taxon>
        <taxon>Mollusca</taxon>
        <taxon>Gastropoda</taxon>
        <taxon>Heterobranchia</taxon>
        <taxon>Euthyneura</taxon>
        <taxon>Panpulmonata</taxon>
        <taxon>Sacoglossa</taxon>
        <taxon>Placobranchoidea</taxon>
        <taxon>Plakobranchidae</taxon>
        <taxon>Elysia</taxon>
    </lineage>
</organism>
<dbReference type="AlphaFoldDB" id="A0AAE0Y7U8"/>
<evidence type="ECO:0000313" key="1">
    <source>
        <dbReference type="EMBL" id="KAK3736023.1"/>
    </source>
</evidence>
<keyword evidence="2" id="KW-1185">Reference proteome</keyword>
<proteinExistence type="predicted"/>
<reference evidence="1" key="1">
    <citation type="journal article" date="2023" name="G3 (Bethesda)">
        <title>A reference genome for the long-term kleptoplast-retaining sea slug Elysia crispata morphotype clarki.</title>
        <authorList>
            <person name="Eastman K.E."/>
            <person name="Pendleton A.L."/>
            <person name="Shaikh M.A."/>
            <person name="Suttiyut T."/>
            <person name="Ogas R."/>
            <person name="Tomko P."/>
            <person name="Gavelis G."/>
            <person name="Widhalm J.R."/>
            <person name="Wisecaver J.H."/>
        </authorList>
    </citation>
    <scope>NUCLEOTIDE SEQUENCE</scope>
    <source>
        <strain evidence="1">ECLA1</strain>
    </source>
</reference>